<reference evidence="16" key="1">
    <citation type="journal article" date="2004" name="Nature">
        <title>Genome duplication in the teleost fish Tetraodon nigroviridis reveals the early vertebrate proto-karyotype.</title>
        <authorList>
            <person name="Jaillon O."/>
            <person name="Aury J.-M."/>
            <person name="Brunet F."/>
            <person name="Petit J.-L."/>
            <person name="Stange-Thomann N."/>
            <person name="Mauceli E."/>
            <person name="Bouneau L."/>
            <person name="Fischer C."/>
            <person name="Ozouf-Costaz C."/>
            <person name="Bernot A."/>
            <person name="Nicaud S."/>
            <person name="Jaffe D."/>
            <person name="Fisher S."/>
            <person name="Lutfalla G."/>
            <person name="Dossat C."/>
            <person name="Segurens B."/>
            <person name="Dasilva C."/>
            <person name="Salanoubat M."/>
            <person name="Levy M."/>
            <person name="Boudet N."/>
            <person name="Castellano S."/>
            <person name="Anthouard V."/>
            <person name="Jubin C."/>
            <person name="Castelli V."/>
            <person name="Katinka M."/>
            <person name="Vacherie B."/>
            <person name="Biemont C."/>
            <person name="Skalli Z."/>
            <person name="Cattolico L."/>
            <person name="Poulain J."/>
            <person name="De Berardinis V."/>
            <person name="Cruaud C."/>
            <person name="Duprat S."/>
            <person name="Brottier P."/>
            <person name="Coutanceau J.-P."/>
            <person name="Gouzy J."/>
            <person name="Parra G."/>
            <person name="Lardier G."/>
            <person name="Chapple C."/>
            <person name="McKernan K.J."/>
            <person name="McEwan P."/>
            <person name="Bosak S."/>
            <person name="Kellis M."/>
            <person name="Volff J.-N."/>
            <person name="Guigo R."/>
            <person name="Zody M.C."/>
            <person name="Mesirov J."/>
            <person name="Lindblad-Toh K."/>
            <person name="Birren B."/>
            <person name="Nusbaum C."/>
            <person name="Kahn D."/>
            <person name="Robinson-Rechavi M."/>
            <person name="Laudet V."/>
            <person name="Schachter V."/>
            <person name="Quetier F."/>
            <person name="Saurin W."/>
            <person name="Scarpelli C."/>
            <person name="Wincker P."/>
            <person name="Lander E.S."/>
            <person name="Weissenbach J."/>
            <person name="Roest Crollius H."/>
        </authorList>
    </citation>
    <scope>NUCLEOTIDE SEQUENCE [LARGE SCALE GENOMIC DNA]</scope>
</reference>
<sequence length="219" mass="23800">MALNIPGVTVMVLFYLLVLGIGIWASIKSKKEAKKGNGNKTEMALLGNRGINLVIGIFTMTGDLFVCVCVSATWVGGGFIVGTAEAVYNPSMGLTWAVMPITATVCFVIGGLFFAEPMRNNKYVTMMDPFQIKYGKVATAALSVASLISEIMWVTGTLIGLGKNVSVGGYDAYDPGALTMTEQQLFWQEWCQMPPLADQRNRTSEEPQSRACTPINRRH</sequence>
<evidence type="ECO:0000256" key="5">
    <source>
        <dbReference type="ARBA" id="ARBA00022847"/>
    </source>
</evidence>
<dbReference type="InterPro" id="IPR038377">
    <property type="entry name" value="Na/Glc_symporter_sf"/>
</dbReference>
<evidence type="ECO:0000256" key="15">
    <source>
        <dbReference type="SAM" id="Phobius"/>
    </source>
</evidence>
<keyword evidence="8" id="KW-0915">Sodium</keyword>
<evidence type="ECO:0000256" key="3">
    <source>
        <dbReference type="ARBA" id="ARBA00022448"/>
    </source>
</evidence>
<keyword evidence="5" id="KW-0769">Symport</keyword>
<organism evidence="16">
    <name type="scientific">Tetraodon nigroviridis</name>
    <name type="common">Spotted green pufferfish</name>
    <name type="synonym">Chelonodon nigroviridis</name>
    <dbReference type="NCBI Taxonomy" id="99883"/>
    <lineage>
        <taxon>Eukaryota</taxon>
        <taxon>Metazoa</taxon>
        <taxon>Chordata</taxon>
        <taxon>Craniata</taxon>
        <taxon>Vertebrata</taxon>
        <taxon>Euteleostomi</taxon>
        <taxon>Actinopterygii</taxon>
        <taxon>Neopterygii</taxon>
        <taxon>Teleostei</taxon>
        <taxon>Neoteleostei</taxon>
        <taxon>Acanthomorphata</taxon>
        <taxon>Eupercaria</taxon>
        <taxon>Tetraodontiformes</taxon>
        <taxon>Tetradontoidea</taxon>
        <taxon>Tetraodontidae</taxon>
        <taxon>Tetraodon</taxon>
    </lineage>
</organism>
<reference evidence="16" key="2">
    <citation type="submission" date="2004-02" db="EMBL/GenBank/DDBJ databases">
        <authorList>
            <consortium name="Genoscope"/>
            <consortium name="Whitehead Institute Centre for Genome Research"/>
        </authorList>
    </citation>
    <scope>NUCLEOTIDE SEQUENCE</scope>
</reference>
<dbReference type="Pfam" id="PF00474">
    <property type="entry name" value="SSF"/>
    <property type="match status" value="1"/>
</dbReference>
<name>Q4SG91_TETNG</name>
<comment type="similarity">
    <text evidence="2 13">Belongs to the sodium:solute symporter (SSF) (TC 2.A.21) family.</text>
</comment>
<keyword evidence="12" id="KW-0739">Sodium transport</keyword>
<evidence type="ECO:0000256" key="11">
    <source>
        <dbReference type="ARBA" id="ARBA00023180"/>
    </source>
</evidence>
<dbReference type="EMBL" id="CAAE01014597">
    <property type="protein sequence ID" value="CAG00341.1"/>
    <property type="molecule type" value="Genomic_DNA"/>
</dbReference>
<evidence type="ECO:0000256" key="12">
    <source>
        <dbReference type="ARBA" id="ARBA00023201"/>
    </source>
</evidence>
<dbReference type="AlphaFoldDB" id="Q4SG91"/>
<accession>Q4SG91</accession>
<evidence type="ECO:0000256" key="7">
    <source>
        <dbReference type="ARBA" id="ARBA00022989"/>
    </source>
</evidence>
<keyword evidence="7 15" id="KW-1133">Transmembrane helix</keyword>
<dbReference type="InterPro" id="IPR052244">
    <property type="entry name" value="Choline_transporter"/>
</dbReference>
<evidence type="ECO:0000256" key="9">
    <source>
        <dbReference type="ARBA" id="ARBA00023065"/>
    </source>
</evidence>
<evidence type="ECO:0000256" key="6">
    <source>
        <dbReference type="ARBA" id="ARBA00022979"/>
    </source>
</evidence>
<evidence type="ECO:0000256" key="14">
    <source>
        <dbReference type="SAM" id="MobiDB-lite"/>
    </source>
</evidence>
<keyword evidence="11" id="KW-0325">Glycoprotein</keyword>
<keyword evidence="10 15" id="KW-0472">Membrane</keyword>
<feature type="transmembrane region" description="Helical" evidence="15">
    <location>
        <begin position="50"/>
        <end position="74"/>
    </location>
</feature>
<evidence type="ECO:0000256" key="13">
    <source>
        <dbReference type="RuleBase" id="RU362091"/>
    </source>
</evidence>
<dbReference type="PROSITE" id="PS50283">
    <property type="entry name" value="NA_SOLUT_SYMP_3"/>
    <property type="match status" value="1"/>
</dbReference>
<dbReference type="PANTHER" id="PTHR45897">
    <property type="entry name" value="HIGH-AFFINITY CHOLINE TRANSPORTER 1"/>
    <property type="match status" value="1"/>
</dbReference>
<evidence type="ECO:0000256" key="4">
    <source>
        <dbReference type="ARBA" id="ARBA00022692"/>
    </source>
</evidence>
<dbReference type="GO" id="GO:0008292">
    <property type="term" value="P:acetylcholine biosynthetic process"/>
    <property type="evidence" value="ECO:0007669"/>
    <property type="project" value="TreeGrafter"/>
</dbReference>
<feature type="region of interest" description="Disordered" evidence="14">
    <location>
        <begin position="198"/>
        <end position="219"/>
    </location>
</feature>
<keyword evidence="3" id="KW-0813">Transport</keyword>
<dbReference type="GO" id="GO:0005886">
    <property type="term" value="C:plasma membrane"/>
    <property type="evidence" value="ECO:0007669"/>
    <property type="project" value="TreeGrafter"/>
</dbReference>
<feature type="transmembrane region" description="Helical" evidence="15">
    <location>
        <begin position="137"/>
        <end position="161"/>
    </location>
</feature>
<comment type="caution">
    <text evidence="16">The sequence shown here is derived from an EMBL/GenBank/DDBJ whole genome shotgun (WGS) entry which is preliminary data.</text>
</comment>
<keyword evidence="9" id="KW-0406">Ion transport</keyword>
<feature type="compositionally biased region" description="Basic and acidic residues" evidence="14">
    <location>
        <begin position="199"/>
        <end position="208"/>
    </location>
</feature>
<dbReference type="KEGG" id="tng:GSTEN00018758G001"/>
<evidence type="ECO:0000256" key="2">
    <source>
        <dbReference type="ARBA" id="ARBA00006434"/>
    </source>
</evidence>
<dbReference type="GO" id="GO:0005307">
    <property type="term" value="F:choline:sodium symporter activity"/>
    <property type="evidence" value="ECO:0007669"/>
    <property type="project" value="TreeGrafter"/>
</dbReference>
<keyword evidence="4 15" id="KW-0812">Transmembrane</keyword>
<dbReference type="Gene3D" id="1.20.1730.10">
    <property type="entry name" value="Sodium/glucose cotransporter"/>
    <property type="match status" value="1"/>
</dbReference>
<gene>
    <name evidence="16" type="ORF">GSTENG00018758001</name>
</gene>
<evidence type="ECO:0000256" key="10">
    <source>
        <dbReference type="ARBA" id="ARBA00023136"/>
    </source>
</evidence>
<feature type="transmembrane region" description="Helical" evidence="15">
    <location>
        <begin position="94"/>
        <end position="116"/>
    </location>
</feature>
<evidence type="ECO:0000256" key="1">
    <source>
        <dbReference type="ARBA" id="ARBA00004141"/>
    </source>
</evidence>
<feature type="transmembrane region" description="Helical" evidence="15">
    <location>
        <begin position="6"/>
        <end position="27"/>
    </location>
</feature>
<keyword evidence="6" id="KW-0530">Neurotransmitter biosynthesis</keyword>
<dbReference type="PANTHER" id="PTHR45897:SF5">
    <property type="entry name" value="HIGH AFFINITY CHOLINE TRANSPORTER 1"/>
    <property type="match status" value="1"/>
</dbReference>
<dbReference type="OrthoDB" id="546820at2759"/>
<evidence type="ECO:0000313" key="16">
    <source>
        <dbReference type="EMBL" id="CAG00341.1"/>
    </source>
</evidence>
<evidence type="ECO:0000256" key="8">
    <source>
        <dbReference type="ARBA" id="ARBA00023053"/>
    </source>
</evidence>
<protein>
    <submittedName>
        <fullName evidence="16">(spotted green pufferfish) hypothetical protein</fullName>
    </submittedName>
</protein>
<comment type="subcellular location">
    <subcellularLocation>
        <location evidence="1">Membrane</location>
        <topology evidence="1">Multi-pass membrane protein</topology>
    </subcellularLocation>
</comment>
<dbReference type="InterPro" id="IPR001734">
    <property type="entry name" value="Na/solute_symporter"/>
</dbReference>
<proteinExistence type="inferred from homology"/>